<protein>
    <submittedName>
        <fullName evidence="1">Uncharacterized protein</fullName>
    </submittedName>
</protein>
<dbReference type="EMBL" id="CASHSV030000013">
    <property type="protein sequence ID" value="CAJ2637830.1"/>
    <property type="molecule type" value="Genomic_DNA"/>
</dbReference>
<keyword evidence="2" id="KW-1185">Reference proteome</keyword>
<evidence type="ECO:0000313" key="1">
    <source>
        <dbReference type="EMBL" id="CAJ2637830.1"/>
    </source>
</evidence>
<organism evidence="1 2">
    <name type="scientific">Trifolium pratense</name>
    <name type="common">Red clover</name>
    <dbReference type="NCBI Taxonomy" id="57577"/>
    <lineage>
        <taxon>Eukaryota</taxon>
        <taxon>Viridiplantae</taxon>
        <taxon>Streptophyta</taxon>
        <taxon>Embryophyta</taxon>
        <taxon>Tracheophyta</taxon>
        <taxon>Spermatophyta</taxon>
        <taxon>Magnoliopsida</taxon>
        <taxon>eudicotyledons</taxon>
        <taxon>Gunneridae</taxon>
        <taxon>Pentapetalae</taxon>
        <taxon>rosids</taxon>
        <taxon>fabids</taxon>
        <taxon>Fabales</taxon>
        <taxon>Fabaceae</taxon>
        <taxon>Papilionoideae</taxon>
        <taxon>50 kb inversion clade</taxon>
        <taxon>NPAAA clade</taxon>
        <taxon>Hologalegina</taxon>
        <taxon>IRL clade</taxon>
        <taxon>Trifolieae</taxon>
        <taxon>Trifolium</taxon>
    </lineage>
</organism>
<sequence length="289" mass="33634">MLESIIKDHEWECKVKDIAEKLESYIEKRGHESGSKEQVIAETLESNIEKIDHELECKEEDTVEILESIIEKSDHELKRKEEDTIKILESIIKKSDHELGSMEKDIAEIKKILESTIKKSDHELGSIEKDIAEIKKILLEQINASKPQNKNETNQRALIVVHLHPPVMKAGRGHDKQKMVRTHQRLHKLLPIKFAFKVHQLATFGNRKKATWIFPKTRRQPNGNDCGYYVMKNMLDLVTASITKNWMEVFDDPTSLTEEELYELRNSWATCFLDLYNPEVDYDVADDEV</sequence>
<gene>
    <name evidence="1" type="ORF">MILVUS5_LOCUS8133</name>
</gene>
<reference evidence="1" key="1">
    <citation type="submission" date="2023-10" db="EMBL/GenBank/DDBJ databases">
        <authorList>
            <person name="Rodriguez Cubillos JULIANA M."/>
            <person name="De Vega J."/>
        </authorList>
    </citation>
    <scope>NUCLEOTIDE SEQUENCE</scope>
</reference>
<evidence type="ECO:0000313" key="2">
    <source>
        <dbReference type="Proteomes" id="UP001177021"/>
    </source>
</evidence>
<name>A0ACB0J0F3_TRIPR</name>
<comment type="caution">
    <text evidence="1">The sequence shown here is derived from an EMBL/GenBank/DDBJ whole genome shotgun (WGS) entry which is preliminary data.</text>
</comment>
<dbReference type="Proteomes" id="UP001177021">
    <property type="component" value="Unassembled WGS sequence"/>
</dbReference>
<accession>A0ACB0J0F3</accession>
<proteinExistence type="predicted"/>